<dbReference type="EMBL" id="NPCC01000023">
    <property type="protein sequence ID" value="PAE88136.1"/>
    <property type="molecule type" value="Genomic_DNA"/>
</dbReference>
<evidence type="ECO:0000256" key="1">
    <source>
        <dbReference type="SAM" id="Phobius"/>
    </source>
</evidence>
<feature type="transmembrane region" description="Helical" evidence="1">
    <location>
        <begin position="44"/>
        <end position="74"/>
    </location>
</feature>
<evidence type="ECO:0000313" key="2">
    <source>
        <dbReference type="EMBL" id="PAE88136.1"/>
    </source>
</evidence>
<keyword evidence="1" id="KW-0812">Transmembrane</keyword>
<accession>A0A268NXA8</accession>
<dbReference type="RefSeq" id="WP_063608288.1">
    <property type="nucleotide sequence ID" value="NZ_CP154609.1"/>
</dbReference>
<sequence length="90" mass="10251">MKQDDQQSGICWSFAVFSACWLFHQLFWRYVFDDSLRLGGNFSGLLFVLAQFTVIDMVPTPYITSAIVGVWYPFAFNKIGVKKRINSGTG</sequence>
<organism evidence="2 3">
    <name type="scientific">Shouchella clausii</name>
    <name type="common">Alkalihalobacillus clausii</name>
    <dbReference type="NCBI Taxonomy" id="79880"/>
    <lineage>
        <taxon>Bacteria</taxon>
        <taxon>Bacillati</taxon>
        <taxon>Bacillota</taxon>
        <taxon>Bacilli</taxon>
        <taxon>Bacillales</taxon>
        <taxon>Bacillaceae</taxon>
        <taxon>Shouchella</taxon>
    </lineage>
</organism>
<comment type="caution">
    <text evidence="2">The sequence shown here is derived from an EMBL/GenBank/DDBJ whole genome shotgun (WGS) entry which is preliminary data.</text>
</comment>
<keyword evidence="1" id="KW-0472">Membrane</keyword>
<dbReference type="AlphaFoldDB" id="A0A268NXA8"/>
<dbReference type="PROSITE" id="PS51257">
    <property type="entry name" value="PROKAR_LIPOPROTEIN"/>
    <property type="match status" value="1"/>
</dbReference>
<dbReference type="Proteomes" id="UP000216207">
    <property type="component" value="Unassembled WGS sequence"/>
</dbReference>
<reference evidence="2 3" key="1">
    <citation type="submission" date="2017-07" db="EMBL/GenBank/DDBJ databases">
        <title>Isolation and whole genome analysis of endospore-forming bacteria from heroin.</title>
        <authorList>
            <person name="Kalinowski J."/>
            <person name="Ahrens B."/>
            <person name="Al-Dilaimi A."/>
            <person name="Winkler A."/>
            <person name="Wibberg D."/>
            <person name="Schleenbecker U."/>
            <person name="Ruckert C."/>
            <person name="Wolfel R."/>
            <person name="Grass G."/>
        </authorList>
    </citation>
    <scope>NUCLEOTIDE SEQUENCE [LARGE SCALE GENOMIC DNA]</scope>
    <source>
        <strain evidence="2 3">7539</strain>
    </source>
</reference>
<feature type="transmembrane region" description="Helical" evidence="1">
    <location>
        <begin position="12"/>
        <end position="32"/>
    </location>
</feature>
<keyword evidence="1" id="KW-1133">Transmembrane helix</keyword>
<evidence type="ECO:0000313" key="3">
    <source>
        <dbReference type="Proteomes" id="UP000216207"/>
    </source>
</evidence>
<gene>
    <name evidence="2" type="ORF">CHH72_14920</name>
</gene>
<name>A0A268NXA8_SHOCL</name>
<protein>
    <submittedName>
        <fullName evidence="2">Uncharacterized protein</fullName>
    </submittedName>
</protein>
<proteinExistence type="predicted"/>